<reference evidence="7 8" key="1">
    <citation type="submission" date="2019-05" db="EMBL/GenBank/DDBJ databases">
        <title>Culicoidintestinum kansasii gen. nov., sp. nov. from the gastrointestinal tract of the biting midge, Culicoides sonorensis.</title>
        <authorList>
            <person name="Neupane S."/>
            <person name="Ghosh A."/>
            <person name="Gunther S."/>
            <person name="Martin K."/>
            <person name="Zurek L."/>
        </authorList>
    </citation>
    <scope>NUCLEOTIDE SEQUENCE [LARGE SCALE GENOMIC DNA]</scope>
    <source>
        <strain evidence="7 8">CS-1</strain>
    </source>
</reference>
<comment type="subcellular location">
    <subcellularLocation>
        <location evidence="1 6">Cell membrane</location>
        <topology evidence="1 6">Multi-pass membrane protein</topology>
    </subcellularLocation>
</comment>
<feature type="transmembrane region" description="Helical" evidence="6">
    <location>
        <begin position="128"/>
        <end position="155"/>
    </location>
</feature>
<name>A0A5R8QGI8_9FIRM</name>
<dbReference type="Proteomes" id="UP000306912">
    <property type="component" value="Unassembled WGS sequence"/>
</dbReference>
<dbReference type="AlphaFoldDB" id="A0A5R8QGI8"/>
<dbReference type="GO" id="GO:0046677">
    <property type="term" value="P:response to antibiotic"/>
    <property type="evidence" value="ECO:0007669"/>
    <property type="project" value="UniProtKB-KW"/>
</dbReference>
<evidence type="ECO:0000256" key="1">
    <source>
        <dbReference type="ARBA" id="ARBA00004651"/>
    </source>
</evidence>
<evidence type="ECO:0000313" key="7">
    <source>
        <dbReference type="EMBL" id="TLG77125.1"/>
    </source>
</evidence>
<feature type="transmembrane region" description="Helical" evidence="6">
    <location>
        <begin position="53"/>
        <end position="74"/>
    </location>
</feature>
<evidence type="ECO:0000256" key="3">
    <source>
        <dbReference type="ARBA" id="ARBA00022692"/>
    </source>
</evidence>
<keyword evidence="5 6" id="KW-0472">Membrane</keyword>
<keyword evidence="6" id="KW-0443">Lipid metabolism</keyword>
<dbReference type="OrthoDB" id="9810654at2"/>
<keyword evidence="6" id="KW-0808">Transferase</keyword>
<dbReference type="GO" id="GO:0006629">
    <property type="term" value="P:lipid metabolic process"/>
    <property type="evidence" value="ECO:0007669"/>
    <property type="project" value="UniProtKB-KW"/>
</dbReference>
<dbReference type="GO" id="GO:0005886">
    <property type="term" value="C:plasma membrane"/>
    <property type="evidence" value="ECO:0007669"/>
    <property type="project" value="UniProtKB-SubCell"/>
</dbReference>
<organism evidence="7 8">
    <name type="scientific">Culicoidibacter larvae</name>
    <dbReference type="NCBI Taxonomy" id="2579976"/>
    <lineage>
        <taxon>Bacteria</taxon>
        <taxon>Bacillati</taxon>
        <taxon>Bacillota</taxon>
        <taxon>Culicoidibacteria</taxon>
        <taxon>Culicoidibacterales</taxon>
        <taxon>Culicoidibacteraceae</taxon>
        <taxon>Culicoidibacter</taxon>
    </lineage>
</organism>
<feature type="transmembrane region" description="Helical" evidence="6">
    <location>
        <begin position="243"/>
        <end position="265"/>
    </location>
</feature>
<proteinExistence type="inferred from homology"/>
<keyword evidence="6" id="KW-0046">Antibiotic resistance</keyword>
<dbReference type="Pfam" id="PF03706">
    <property type="entry name" value="LPG_synthase_TM"/>
    <property type="match status" value="1"/>
</dbReference>
<protein>
    <recommendedName>
        <fullName evidence="6">Phosphatidylglycerol lysyltransferase</fullName>
        <ecNumber evidence="6">2.3.2.3</ecNumber>
    </recommendedName>
    <alternativeName>
        <fullName evidence="6">Lysylphosphatidylglycerol synthase</fullName>
    </alternativeName>
</protein>
<keyword evidence="8" id="KW-1185">Reference proteome</keyword>
<feature type="transmembrane region" description="Helical" evidence="6">
    <location>
        <begin position="303"/>
        <end position="323"/>
    </location>
</feature>
<feature type="transmembrane region" description="Helical" evidence="6">
    <location>
        <begin position="329"/>
        <end position="346"/>
    </location>
</feature>
<feature type="transmembrane region" description="Helical" evidence="6">
    <location>
        <begin position="271"/>
        <end position="291"/>
    </location>
</feature>
<keyword evidence="2" id="KW-1003">Cell membrane</keyword>
<dbReference type="EC" id="2.3.2.3" evidence="6"/>
<accession>A0A5R8QGI8</accession>
<evidence type="ECO:0000256" key="5">
    <source>
        <dbReference type="ARBA" id="ARBA00023136"/>
    </source>
</evidence>
<dbReference type="PANTHER" id="PTHR37693">
    <property type="entry name" value="PHOSPHATIDYLGLYCEROL LYSYLTRANSFERASE"/>
    <property type="match status" value="1"/>
</dbReference>
<dbReference type="PANTHER" id="PTHR37693:SF1">
    <property type="entry name" value="INTEGRAL MEMBRANE PROTEIN"/>
    <property type="match status" value="1"/>
</dbReference>
<keyword evidence="4 6" id="KW-1133">Transmembrane helix</keyword>
<feature type="transmembrane region" description="Helical" evidence="6">
    <location>
        <begin position="20"/>
        <end position="37"/>
    </location>
</feature>
<evidence type="ECO:0000256" key="2">
    <source>
        <dbReference type="ARBA" id="ARBA00022475"/>
    </source>
</evidence>
<evidence type="ECO:0000256" key="6">
    <source>
        <dbReference type="RuleBase" id="RU363042"/>
    </source>
</evidence>
<comment type="function">
    <text evidence="6">Catalyzes the transfer of a lysyl group from L-lysyl-tRNA(Lys) to membrane-bound phosphatidylglycerol (PG), which produces lysylphosphatidylglycerol (LPG), a major component of the bacterial membrane with a positive net charge. LPG synthesis contributes to bacterial virulence as it is involved in the resistance mechanism against cationic antimicrobial peptides (CAMP) produces by the host's immune system (defensins, cathelicidins) and by the competing microorganisms.</text>
</comment>
<dbReference type="GO" id="GO:0050071">
    <property type="term" value="F:phosphatidylglycerol lysyltransferase activity"/>
    <property type="evidence" value="ECO:0007669"/>
    <property type="project" value="UniProtKB-EC"/>
</dbReference>
<evidence type="ECO:0000256" key="4">
    <source>
        <dbReference type="ARBA" id="ARBA00022989"/>
    </source>
</evidence>
<sequence length="364" mass="40653">MLWRLSCLKKKSIFKNSTFWSLVFVAVITGITVWYVLKDDTAEKLLQLQQVNLLWVAAAMSLVVFWWFAEAVVIKRIGKIQGVKYRYMDAVFATIIGQFYSLATPAATGGDFLQTYYMNKQGVKLSSAISMVTVNLILYVASLLAMSFVSALISYPFFSSYVPGLDAFLVIGFGSTLLVYVTMLTCALSEKLHGVIIGLLSTILKKINAEKSEKWIVNISLGIGEFREGIQLIGKHRMAHFKIFLFNCGRMIIFNFLPIFVALAFGMELNIWMWIYATCGSILIALITSFIPIPGATGGSEVLFTLIYSFIFSSDALGPGLLLWRSGQFYFTIIVGGLVTVIYSLYIRRKSSNSEVVEELEAIE</sequence>
<evidence type="ECO:0000313" key="8">
    <source>
        <dbReference type="Proteomes" id="UP000306912"/>
    </source>
</evidence>
<dbReference type="InParanoid" id="A0A5R8QGI8"/>
<comment type="similarity">
    <text evidence="6">Belongs to the LPG synthase family.</text>
</comment>
<gene>
    <name evidence="6" type="primary">mprF</name>
    <name evidence="7" type="ORF">FEZ08_00470</name>
</gene>
<feature type="transmembrane region" description="Helical" evidence="6">
    <location>
        <begin position="167"/>
        <end position="188"/>
    </location>
</feature>
<comment type="caution">
    <text evidence="7">The sequence shown here is derived from an EMBL/GenBank/DDBJ whole genome shotgun (WGS) entry which is preliminary data.</text>
</comment>
<dbReference type="InterPro" id="IPR022791">
    <property type="entry name" value="L-PG_synthase/AglD"/>
</dbReference>
<keyword evidence="3 6" id="KW-0812">Transmembrane</keyword>
<dbReference type="EMBL" id="VBWP01000001">
    <property type="protein sequence ID" value="TLG77125.1"/>
    <property type="molecule type" value="Genomic_DNA"/>
</dbReference>
<comment type="catalytic activity">
    <reaction evidence="6">
        <text>L-lysyl-tRNA(Lys) + a 1,2-diacyl-sn-glycero-3-phospho-(1'-sn-glycerol) = a 1,2-diacyl-sn-glycero-3-phospho-1'-(3'-O-L-lysyl)-sn-glycerol + tRNA(Lys)</text>
        <dbReference type="Rhea" id="RHEA:10668"/>
        <dbReference type="Rhea" id="RHEA-COMP:9696"/>
        <dbReference type="Rhea" id="RHEA-COMP:9697"/>
        <dbReference type="ChEBI" id="CHEBI:64716"/>
        <dbReference type="ChEBI" id="CHEBI:75792"/>
        <dbReference type="ChEBI" id="CHEBI:78442"/>
        <dbReference type="ChEBI" id="CHEBI:78529"/>
        <dbReference type="EC" id="2.3.2.3"/>
    </reaction>
</comment>